<accession>A0A8W8N544</accession>
<evidence type="ECO:0000256" key="3">
    <source>
        <dbReference type="ARBA" id="ARBA00023273"/>
    </source>
</evidence>
<dbReference type="EnsemblMetazoa" id="G4318.1">
    <property type="protein sequence ID" value="G4318.1:cds"/>
    <property type="gene ID" value="G4318"/>
</dbReference>
<dbReference type="OMA" id="GCLDITP"/>
<sequence length="142" mass="15718">MDGCLSITPLKIPRPSYLSFVDLAIIEEKEKEEAILADAKIKYGDIALEFVIIYKTKPTLGVAIEGGINTRQPEPTVISIQRGGSAFESGRLKCGHTILEVNGQSLRGMEHRDAVKTIAEAFRDPSTNRLYLLVTVNQQEYP</sequence>
<dbReference type="Gene3D" id="2.30.42.10">
    <property type="match status" value="1"/>
</dbReference>
<dbReference type="InterPro" id="IPR001478">
    <property type="entry name" value="PDZ"/>
</dbReference>
<dbReference type="GO" id="GO:0002142">
    <property type="term" value="C:stereocilia ankle link complex"/>
    <property type="evidence" value="ECO:0007669"/>
    <property type="project" value="TreeGrafter"/>
</dbReference>
<dbReference type="PANTHER" id="PTHR23116">
    <property type="entry name" value="PDZ DOMAIN CONTAINING WHIRLIN AND HARMONIN-RELATED"/>
    <property type="match status" value="1"/>
</dbReference>
<keyword evidence="6" id="KW-1185">Reference proteome</keyword>
<evidence type="ECO:0000259" key="4">
    <source>
        <dbReference type="PROSITE" id="PS50106"/>
    </source>
</evidence>
<comment type="subcellular location">
    <subcellularLocation>
        <location evidence="1">Cell projection</location>
    </subcellularLocation>
</comment>
<evidence type="ECO:0000256" key="2">
    <source>
        <dbReference type="ARBA" id="ARBA00022737"/>
    </source>
</evidence>
<reference evidence="5" key="1">
    <citation type="submission" date="2022-08" db="UniProtKB">
        <authorList>
            <consortium name="EnsemblMetazoa"/>
        </authorList>
    </citation>
    <scope>IDENTIFICATION</scope>
    <source>
        <strain evidence="5">05x7-T-G4-1.051#20</strain>
    </source>
</reference>
<dbReference type="PROSITE" id="PS50106">
    <property type="entry name" value="PDZ"/>
    <property type="match status" value="1"/>
</dbReference>
<name>A0A8W8N544_MAGGI</name>
<dbReference type="OrthoDB" id="10029564at2759"/>
<dbReference type="Proteomes" id="UP000005408">
    <property type="component" value="Unassembled WGS sequence"/>
</dbReference>
<dbReference type="InterPro" id="IPR051844">
    <property type="entry name" value="USH2_Complex_Protein"/>
</dbReference>
<evidence type="ECO:0000313" key="6">
    <source>
        <dbReference type="Proteomes" id="UP000005408"/>
    </source>
</evidence>
<evidence type="ECO:0000256" key="1">
    <source>
        <dbReference type="ARBA" id="ARBA00004316"/>
    </source>
</evidence>
<dbReference type="GO" id="GO:0005886">
    <property type="term" value="C:plasma membrane"/>
    <property type="evidence" value="ECO:0007669"/>
    <property type="project" value="TreeGrafter"/>
</dbReference>
<dbReference type="AlphaFoldDB" id="A0A8W8N544"/>
<dbReference type="SUPFAM" id="SSF50156">
    <property type="entry name" value="PDZ domain-like"/>
    <property type="match status" value="1"/>
</dbReference>
<dbReference type="GO" id="GO:0005929">
    <property type="term" value="C:cilium"/>
    <property type="evidence" value="ECO:0007669"/>
    <property type="project" value="TreeGrafter"/>
</dbReference>
<dbReference type="Pfam" id="PF00595">
    <property type="entry name" value="PDZ"/>
    <property type="match status" value="1"/>
</dbReference>
<keyword evidence="3" id="KW-0966">Cell projection</keyword>
<dbReference type="InterPro" id="IPR036034">
    <property type="entry name" value="PDZ_sf"/>
</dbReference>
<feature type="domain" description="PDZ" evidence="4">
    <location>
        <begin position="50"/>
        <end position="121"/>
    </location>
</feature>
<keyword evidence="2" id="KW-0677">Repeat</keyword>
<proteinExistence type="predicted"/>
<dbReference type="FunFam" id="2.30.42.10:FF:000079">
    <property type="entry name" value="Whirlin a"/>
    <property type="match status" value="1"/>
</dbReference>
<dbReference type="SMART" id="SM00228">
    <property type="entry name" value="PDZ"/>
    <property type="match status" value="1"/>
</dbReference>
<evidence type="ECO:0000313" key="5">
    <source>
        <dbReference type="EnsemblMetazoa" id="G4318.1:cds"/>
    </source>
</evidence>
<dbReference type="GO" id="GO:0032426">
    <property type="term" value="C:stereocilium tip"/>
    <property type="evidence" value="ECO:0007669"/>
    <property type="project" value="TreeGrafter"/>
</dbReference>
<dbReference type="PANTHER" id="PTHR23116:SF29">
    <property type="entry name" value="PDZ DOMAIN-CONTAINING PROTEIN 7"/>
    <property type="match status" value="1"/>
</dbReference>
<protein>
    <recommendedName>
        <fullName evidence="4">PDZ domain-containing protein</fullName>
    </recommendedName>
</protein>
<organism evidence="5 6">
    <name type="scientific">Magallana gigas</name>
    <name type="common">Pacific oyster</name>
    <name type="synonym">Crassostrea gigas</name>
    <dbReference type="NCBI Taxonomy" id="29159"/>
    <lineage>
        <taxon>Eukaryota</taxon>
        <taxon>Metazoa</taxon>
        <taxon>Spiralia</taxon>
        <taxon>Lophotrochozoa</taxon>
        <taxon>Mollusca</taxon>
        <taxon>Bivalvia</taxon>
        <taxon>Autobranchia</taxon>
        <taxon>Pteriomorphia</taxon>
        <taxon>Ostreida</taxon>
        <taxon>Ostreoidea</taxon>
        <taxon>Ostreidae</taxon>
        <taxon>Magallana</taxon>
    </lineage>
</organism>